<sequence>MKRFGVAVLLAACSAAHAVGWNYEESVDKMTGKKSASAQTVSDNLLNFDFPYQGKNRGYLPVRQHPQYGLDVLISIDKGQMLCSTYDCKVTIKFDDGPPVRFGGNGPADHSSETIFLQGAGKFIASAKKAKKILVQFNAFKNGSPVLEFSTPQSLDWPRK</sequence>
<comment type="caution">
    <text evidence="2">The sequence shown here is derived from an EMBL/GenBank/DDBJ whole genome shotgun (WGS) entry which is preliminary data.</text>
</comment>
<dbReference type="RefSeq" id="WP_126471722.1">
    <property type="nucleotide sequence ID" value="NZ_RXOE01000004.1"/>
</dbReference>
<dbReference type="AlphaFoldDB" id="A0A431TI55"/>
<evidence type="ECO:0000313" key="2">
    <source>
        <dbReference type="EMBL" id="RTQ33299.1"/>
    </source>
</evidence>
<feature type="chain" id="PRO_5019254235" evidence="1">
    <location>
        <begin position="19"/>
        <end position="160"/>
    </location>
</feature>
<gene>
    <name evidence="2" type="ORF">EJP69_17390</name>
</gene>
<evidence type="ECO:0000256" key="1">
    <source>
        <dbReference type="SAM" id="SignalP"/>
    </source>
</evidence>
<name>A0A431TI55_9BURK</name>
<protein>
    <submittedName>
        <fullName evidence="2">Uncharacterized protein</fullName>
    </submittedName>
</protein>
<reference evidence="2 3" key="1">
    <citation type="submission" date="2018-12" db="EMBL/GenBank/DDBJ databases">
        <title>The genome of Variovorax gossypii DSM 100435.</title>
        <authorList>
            <person name="Gao J."/>
            <person name="Sun J."/>
        </authorList>
    </citation>
    <scope>NUCLEOTIDE SEQUENCE [LARGE SCALE GENOMIC DNA]</scope>
    <source>
        <strain evidence="2 3">DSM 100435</strain>
    </source>
</reference>
<keyword evidence="1" id="KW-0732">Signal</keyword>
<dbReference type="OrthoDB" id="8566260at2"/>
<dbReference type="EMBL" id="RXOE01000004">
    <property type="protein sequence ID" value="RTQ33299.1"/>
    <property type="molecule type" value="Genomic_DNA"/>
</dbReference>
<evidence type="ECO:0000313" key="3">
    <source>
        <dbReference type="Proteomes" id="UP000267418"/>
    </source>
</evidence>
<organism evidence="2 3">
    <name type="scientific">Variovorax gossypii</name>
    <dbReference type="NCBI Taxonomy" id="1679495"/>
    <lineage>
        <taxon>Bacteria</taxon>
        <taxon>Pseudomonadati</taxon>
        <taxon>Pseudomonadota</taxon>
        <taxon>Betaproteobacteria</taxon>
        <taxon>Burkholderiales</taxon>
        <taxon>Comamonadaceae</taxon>
        <taxon>Variovorax</taxon>
    </lineage>
</organism>
<keyword evidence="3" id="KW-1185">Reference proteome</keyword>
<feature type="signal peptide" evidence="1">
    <location>
        <begin position="1"/>
        <end position="18"/>
    </location>
</feature>
<dbReference type="Proteomes" id="UP000267418">
    <property type="component" value="Unassembled WGS sequence"/>
</dbReference>
<accession>A0A431TI55</accession>
<proteinExistence type="predicted"/>